<evidence type="ECO:0000259" key="6">
    <source>
        <dbReference type="PROSITE" id="PS00715"/>
    </source>
</evidence>
<dbReference type="Proteomes" id="UP001519310">
    <property type="component" value="Unassembled WGS sequence"/>
</dbReference>
<dbReference type="EMBL" id="JAGGLQ010000006">
    <property type="protein sequence ID" value="MBP2037971.1"/>
    <property type="molecule type" value="Genomic_DNA"/>
</dbReference>
<dbReference type="PROSITE" id="PS00715">
    <property type="entry name" value="SIGMA70_1"/>
    <property type="match status" value="1"/>
</dbReference>
<accession>A0ABS4L765</accession>
<dbReference type="Gene3D" id="1.20.120.1810">
    <property type="match status" value="1"/>
</dbReference>
<dbReference type="PANTHER" id="PTHR30385:SF4">
    <property type="entry name" value="RNA POLYMERASE SIGMA-E FACTOR"/>
    <property type="match status" value="1"/>
</dbReference>
<reference evidence="7 8" key="1">
    <citation type="submission" date="2021-03" db="EMBL/GenBank/DDBJ databases">
        <title>Genomic Encyclopedia of Type Strains, Phase IV (KMG-IV): sequencing the most valuable type-strain genomes for metagenomic binning, comparative biology and taxonomic classification.</title>
        <authorList>
            <person name="Goeker M."/>
        </authorList>
    </citation>
    <scope>NUCLEOTIDE SEQUENCE [LARGE SCALE GENOMIC DNA]</scope>
    <source>
        <strain evidence="7 8">DSM 40526</strain>
    </source>
</reference>
<keyword evidence="8" id="KW-1185">Reference proteome</keyword>
<dbReference type="InterPro" id="IPR007624">
    <property type="entry name" value="RNA_pol_sigma70_r3"/>
</dbReference>
<keyword evidence="2" id="KW-0731">Sigma factor</keyword>
<dbReference type="NCBIfam" id="TIGR02980">
    <property type="entry name" value="SigBFG"/>
    <property type="match status" value="1"/>
</dbReference>
<evidence type="ECO:0000256" key="4">
    <source>
        <dbReference type="ARBA" id="ARBA00023163"/>
    </source>
</evidence>
<dbReference type="PANTHER" id="PTHR30385">
    <property type="entry name" value="SIGMA FACTOR F FLAGELLAR"/>
    <property type="match status" value="1"/>
</dbReference>
<dbReference type="SUPFAM" id="SSF88659">
    <property type="entry name" value="Sigma3 and sigma4 domains of RNA polymerase sigma factors"/>
    <property type="match status" value="2"/>
</dbReference>
<evidence type="ECO:0000313" key="7">
    <source>
        <dbReference type="EMBL" id="MBP2037971.1"/>
    </source>
</evidence>
<sequence length="310" mass="33979">MSFTATAEAMTPTTTPTTATNGGAAGAEAAPGLGGLPDVPCPRELSTSDARELTRLFFERLHSLEEGTREYQYVRNTLIEMNISLVQFAARPFRDRPGGPENEDIIQVGIIGLIKAIDRYDPERNTQLTTLALPYITGEIKRHFRDTTWAVRVPRRLQELRLELAKATEELTAETDHAPTPAELAERLDLTEDEVRQGLVAANGYTTQSLDVPQDNAAGGTQAATAVRATRSLAETMGDVDPALEAVEDRQALAPLLADLDERCTHILELRFGQEMTQAEIGEEIGLSQMQVSRLLTRTLGTLRAELLQD</sequence>
<dbReference type="InterPro" id="IPR000943">
    <property type="entry name" value="RNA_pol_sigma70"/>
</dbReference>
<feature type="region of interest" description="Disordered" evidence="5">
    <location>
        <begin position="1"/>
        <end position="45"/>
    </location>
</feature>
<dbReference type="Pfam" id="PF04539">
    <property type="entry name" value="Sigma70_r3"/>
    <property type="match status" value="1"/>
</dbReference>
<dbReference type="InterPro" id="IPR014284">
    <property type="entry name" value="RNA_pol_sigma-70_dom"/>
</dbReference>
<dbReference type="InterPro" id="IPR036388">
    <property type="entry name" value="WH-like_DNA-bd_sf"/>
</dbReference>
<name>A0ABS4L765_STRAV</name>
<evidence type="ECO:0000313" key="8">
    <source>
        <dbReference type="Proteomes" id="UP001519310"/>
    </source>
</evidence>
<feature type="compositionally biased region" description="Low complexity" evidence="5">
    <location>
        <begin position="1"/>
        <end position="31"/>
    </location>
</feature>
<evidence type="ECO:0000256" key="2">
    <source>
        <dbReference type="ARBA" id="ARBA00023082"/>
    </source>
</evidence>
<evidence type="ECO:0000256" key="1">
    <source>
        <dbReference type="ARBA" id="ARBA00023015"/>
    </source>
</evidence>
<gene>
    <name evidence="7" type="ORF">J2Z77_003778</name>
</gene>
<comment type="caution">
    <text evidence="7">The sequence shown here is derived from an EMBL/GenBank/DDBJ whole genome shotgun (WGS) entry which is preliminary data.</text>
</comment>
<dbReference type="InterPro" id="IPR007627">
    <property type="entry name" value="RNA_pol_sigma70_r2"/>
</dbReference>
<organism evidence="7 8">
    <name type="scientific">Streptomyces avidinii</name>
    <dbReference type="NCBI Taxonomy" id="1895"/>
    <lineage>
        <taxon>Bacteria</taxon>
        <taxon>Bacillati</taxon>
        <taxon>Actinomycetota</taxon>
        <taxon>Actinomycetes</taxon>
        <taxon>Kitasatosporales</taxon>
        <taxon>Streptomycetaceae</taxon>
        <taxon>Streptomyces</taxon>
    </lineage>
</organism>
<dbReference type="InterPro" id="IPR013325">
    <property type="entry name" value="RNA_pol_sigma_r2"/>
</dbReference>
<dbReference type="InterPro" id="IPR013324">
    <property type="entry name" value="RNA_pol_sigma_r3/r4-like"/>
</dbReference>
<keyword evidence="3" id="KW-0238">DNA-binding</keyword>
<dbReference type="RefSeq" id="WP_229920457.1">
    <property type="nucleotide sequence ID" value="NZ_BMVL01000006.1"/>
</dbReference>
<feature type="domain" description="RNA polymerase sigma-70" evidence="6">
    <location>
        <begin position="104"/>
        <end position="117"/>
    </location>
</feature>
<protein>
    <submittedName>
        <fullName evidence="7">RNA polymerase sigma-B factor</fullName>
    </submittedName>
</protein>
<dbReference type="NCBIfam" id="TIGR02937">
    <property type="entry name" value="sigma70-ECF"/>
    <property type="match status" value="1"/>
</dbReference>
<dbReference type="CDD" id="cd06171">
    <property type="entry name" value="Sigma70_r4"/>
    <property type="match status" value="1"/>
</dbReference>
<dbReference type="Pfam" id="PF04545">
    <property type="entry name" value="Sigma70_r4"/>
    <property type="match status" value="1"/>
</dbReference>
<proteinExistence type="predicted"/>
<dbReference type="InterPro" id="IPR014322">
    <property type="entry name" value="RNA_pol_sigma-B/F/G"/>
</dbReference>
<evidence type="ECO:0000256" key="5">
    <source>
        <dbReference type="SAM" id="MobiDB-lite"/>
    </source>
</evidence>
<dbReference type="InterPro" id="IPR007630">
    <property type="entry name" value="RNA_pol_sigma70_r4"/>
</dbReference>
<dbReference type="Pfam" id="PF04542">
    <property type="entry name" value="Sigma70_r2"/>
    <property type="match status" value="1"/>
</dbReference>
<keyword evidence="4" id="KW-0804">Transcription</keyword>
<dbReference type="Gene3D" id="1.10.10.10">
    <property type="entry name" value="Winged helix-like DNA-binding domain superfamily/Winged helix DNA-binding domain"/>
    <property type="match status" value="2"/>
</dbReference>
<evidence type="ECO:0000256" key="3">
    <source>
        <dbReference type="ARBA" id="ARBA00023125"/>
    </source>
</evidence>
<dbReference type="SUPFAM" id="SSF88946">
    <property type="entry name" value="Sigma2 domain of RNA polymerase sigma factors"/>
    <property type="match status" value="1"/>
</dbReference>
<dbReference type="PRINTS" id="PR00046">
    <property type="entry name" value="SIGMA70FCT"/>
</dbReference>
<keyword evidence="1" id="KW-0805">Transcription regulation</keyword>